<evidence type="ECO:0000313" key="6">
    <source>
        <dbReference type="EMBL" id="KAK5068621.1"/>
    </source>
</evidence>
<evidence type="ECO:0000256" key="3">
    <source>
        <dbReference type="SAM" id="Phobius"/>
    </source>
</evidence>
<evidence type="ECO:0000256" key="1">
    <source>
        <dbReference type="ARBA" id="ARBA00022801"/>
    </source>
</evidence>
<dbReference type="Gene3D" id="3.20.20.140">
    <property type="entry name" value="Metal-dependent hydrolases"/>
    <property type="match status" value="1"/>
</dbReference>
<feature type="transmembrane region" description="Helical" evidence="3">
    <location>
        <begin position="303"/>
        <end position="322"/>
    </location>
</feature>
<feature type="region of interest" description="Disordered" evidence="2">
    <location>
        <begin position="857"/>
        <end position="916"/>
    </location>
</feature>
<feature type="region of interest" description="Disordered" evidence="2">
    <location>
        <begin position="1"/>
        <end position="63"/>
    </location>
</feature>
<feature type="transmembrane region" description="Helical" evidence="3">
    <location>
        <begin position="526"/>
        <end position="550"/>
    </location>
</feature>
<name>A0ABR0JRN4_9EURO</name>
<keyword evidence="6" id="KW-0406">Ion transport</keyword>
<feature type="transmembrane region" description="Helical" evidence="3">
    <location>
        <begin position="588"/>
        <end position="605"/>
    </location>
</feature>
<dbReference type="GO" id="GO:0034220">
    <property type="term" value="P:monoatomic ion transmembrane transport"/>
    <property type="evidence" value="ECO:0007669"/>
    <property type="project" value="UniProtKB-KW"/>
</dbReference>
<feature type="transmembrane region" description="Helical" evidence="3">
    <location>
        <begin position="166"/>
        <end position="194"/>
    </location>
</feature>
<dbReference type="InterPro" id="IPR013099">
    <property type="entry name" value="K_chnl_dom"/>
</dbReference>
<dbReference type="InterPro" id="IPR006680">
    <property type="entry name" value="Amidohydro-rel"/>
</dbReference>
<dbReference type="Pfam" id="PF07885">
    <property type="entry name" value="Ion_trans_2"/>
    <property type="match status" value="2"/>
</dbReference>
<feature type="compositionally biased region" description="Basic and acidic residues" evidence="2">
    <location>
        <begin position="1"/>
        <end position="12"/>
    </location>
</feature>
<feature type="transmembrane region" description="Helical" evidence="3">
    <location>
        <begin position="556"/>
        <end position="576"/>
    </location>
</feature>
<sequence length="1493" mass="165989">MGYDHAEQRELEPPTAASGSSSGSSDNEVLKEVDRPQEDDALDTVTLDDDEEREPGRHHKRHHEGGILKLRAADDDLPTDWWFASTAIPLIAATFAPMANMISIGALVVSWRNNVVDPDDPVYYQATSVGYPDPKWCIDLNIASLVCGFVGNLFLLFNFTKRVRYIVALPCTIVLFYMAAAILIGITVAMHLHVPPGHNQVYSQGFWNAVMAAALYMFNSMILMANMGGYFLGHYPQHFTLTDEQRNLILQTMMFFIWLGGGGGVFARLEGWNYNDAVYFCDVTILTVGFGDIYPTSDVTRGLVFPFSVGGIIILGLMVSSIHKFAGELSTVNVLRKHVEKRRLSTLSRSVTIDDSEDRRREHLETEIEMSRTQGEKPKISAPLPSPQIQRDLDAAAARALGRKSQDFPDQNSGQQIPDGSRVEMEDLGPIDTARQRQNGRQIAFESPVIQKHEQEVDEEPSPHQFMGHDFHKGPIHRTLRLITRPVTTLRRVRTKNTKVLLMREERDRFNAMRDIQEDTKAFKKWFALFVSVIAFGTLWCVGAAVFWQAEQDTQGLSYFEALYFCYVSLLTIGYGDLSPKSNAGKPFFVVWSLIAVPTMTILVSDMGDTVISSFKRGTFILGDMTILPKKGLWHDLVKANPWLYNWLSKRLEKRRRKKGLAVGLEGDSMPPTLSIEQLAAEEPSTAELTQRLAWAIRRTADDLQHAPHKRYSYEEWAEYTRLIRFTKEGLAQLEYDEETDGVVDWDWLEESSPMLSGQTEAEWILDRLCESLLRLLKKNMLGTDTALSASVTDFSTFSPSSQFTRTETDLMSPTSVRTDKGKDTAPEPPTALQERRRRASGADAFMTFFTGERRGEHAYAKTEPQWSKRAMDNAKTRRRNSDGLKSPKKRRGPFSRLEHRMTTGAVGGGRGGAGVRTLKMRHMTGNKSKSQKTRQMEKLYTNATIITVDSKRRVFRDGAILVSGSRISAIDTTSKLDASTDVSIQRIDLGRKIVIPGLINGHIHLIQSLMKGLAEDMNLHEWASCAIWPLEVAYEGNDGYVAARLAMADMMKSGTTCFLEPMLPASAGFEGVARAVGETGIRGCLGKLVKGPKSTPSAGIRDDRDGQSHLMTIDTALTAHQDFHGSYDGRLHVWMATETPRGQDESGFAAIGKACLDHDIRLTVHCSEAPQDFEMLRDAYSATPAQFCERIHATGPHVVLGHMTHLALDTDLKILKESGTNVAHNPTSNAKLADGIAPVPQMLEAGINVCIGTDGAPCNNNHDLFRDMHLASVIHKATTNDAKVLSSEQVLEMATINAAKALGLDQDLGSLEVGKKADFVVIDPTGLHAAPYDSSQVGEGGIHPSTLVVHSCSGRDVVMVVIDGEVVVKDGQLTKVDEEAVKAAAREAIIGIRKRSGVSAQPMKNKWQYVILIFLPQMIMGMASNVKNRDRHPRETKVLYSPRLLIHGPVAKTIPAAMMFLTNVTPMRASPRICERRVRLYMQNMWKRNTSE</sequence>
<dbReference type="SUPFAM" id="SSF81324">
    <property type="entry name" value="Voltage-gated potassium channels"/>
    <property type="match status" value="2"/>
</dbReference>
<feature type="compositionally biased region" description="Polar residues" evidence="2">
    <location>
        <begin position="408"/>
        <end position="418"/>
    </location>
</feature>
<dbReference type="SUPFAM" id="SSF51556">
    <property type="entry name" value="Metallo-dependent hydrolases"/>
    <property type="match status" value="1"/>
</dbReference>
<feature type="compositionally biased region" description="Basic and acidic residues" evidence="2">
    <location>
        <begin position="357"/>
        <end position="379"/>
    </location>
</feature>
<feature type="compositionally biased region" description="Basic and acidic residues" evidence="2">
    <location>
        <begin position="28"/>
        <end position="38"/>
    </location>
</feature>
<feature type="transmembrane region" description="Helical" evidence="3">
    <location>
        <begin position="206"/>
        <end position="227"/>
    </location>
</feature>
<feature type="region of interest" description="Disordered" evidence="2">
    <location>
        <begin position="797"/>
        <end position="840"/>
    </location>
</feature>
<comment type="caution">
    <text evidence="6">The sequence shown here is derived from an EMBL/GenBank/DDBJ whole genome shotgun (WGS) entry which is preliminary data.</text>
</comment>
<evidence type="ECO:0000259" key="5">
    <source>
        <dbReference type="Pfam" id="PF07885"/>
    </source>
</evidence>
<proteinExistence type="predicted"/>
<feature type="domain" description="Potassium channel" evidence="5">
    <location>
        <begin position="538"/>
        <end position="611"/>
    </location>
</feature>
<keyword evidence="6" id="KW-0813">Transport</keyword>
<dbReference type="Gene3D" id="2.30.40.10">
    <property type="entry name" value="Urease, subunit C, domain 1"/>
    <property type="match status" value="1"/>
</dbReference>
<feature type="compositionally biased region" description="Basic and acidic residues" evidence="2">
    <location>
        <begin position="870"/>
        <end position="883"/>
    </location>
</feature>
<dbReference type="SUPFAM" id="SSF51338">
    <property type="entry name" value="Composite domain of metallo-dependent hydrolases"/>
    <property type="match status" value="2"/>
</dbReference>
<dbReference type="Pfam" id="PF01979">
    <property type="entry name" value="Amidohydro_1"/>
    <property type="match status" value="1"/>
</dbReference>
<keyword evidence="6" id="KW-0407">Ion channel</keyword>
<feature type="domain" description="Amidohydrolase-related" evidence="4">
    <location>
        <begin position="994"/>
        <end position="1368"/>
    </location>
</feature>
<evidence type="ECO:0000313" key="7">
    <source>
        <dbReference type="Proteomes" id="UP001345691"/>
    </source>
</evidence>
<feature type="transmembrane region" description="Helical" evidence="3">
    <location>
        <begin position="140"/>
        <end position="159"/>
    </location>
</feature>
<dbReference type="InterPro" id="IPR032466">
    <property type="entry name" value="Metal_Hydrolase"/>
</dbReference>
<protein>
    <submittedName>
        <fullName evidence="6">Potassium channel</fullName>
    </submittedName>
</protein>
<keyword evidence="3" id="KW-0472">Membrane</keyword>
<feature type="region of interest" description="Disordered" evidence="2">
    <location>
        <begin position="356"/>
        <end position="388"/>
    </location>
</feature>
<feature type="region of interest" description="Disordered" evidence="2">
    <location>
        <begin position="400"/>
        <end position="424"/>
    </location>
</feature>
<dbReference type="PANTHER" id="PTHR43794:SF11">
    <property type="entry name" value="AMIDOHYDROLASE-RELATED DOMAIN-CONTAINING PROTEIN"/>
    <property type="match status" value="1"/>
</dbReference>
<feature type="compositionally biased region" description="Acidic residues" evidence="2">
    <location>
        <begin position="39"/>
        <end position="53"/>
    </location>
</feature>
<evidence type="ECO:0000259" key="4">
    <source>
        <dbReference type="Pfam" id="PF01979"/>
    </source>
</evidence>
<dbReference type="CDD" id="cd01298">
    <property type="entry name" value="ATZ_TRZ_like"/>
    <property type="match status" value="1"/>
</dbReference>
<keyword evidence="7" id="KW-1185">Reference proteome</keyword>
<dbReference type="Proteomes" id="UP001345691">
    <property type="component" value="Unassembled WGS sequence"/>
</dbReference>
<feature type="domain" description="Potassium channel" evidence="5">
    <location>
        <begin position="254"/>
        <end position="325"/>
    </location>
</feature>
<dbReference type="InterPro" id="IPR050287">
    <property type="entry name" value="MTA/SAH_deaminase"/>
</dbReference>
<gene>
    <name evidence="6" type="primary">TOK1</name>
    <name evidence="6" type="ORF">LTR69_000741</name>
</gene>
<keyword evidence="3" id="KW-0812">Transmembrane</keyword>
<organism evidence="6 7">
    <name type="scientific">Exophiala sideris</name>
    <dbReference type="NCBI Taxonomy" id="1016849"/>
    <lineage>
        <taxon>Eukaryota</taxon>
        <taxon>Fungi</taxon>
        <taxon>Dikarya</taxon>
        <taxon>Ascomycota</taxon>
        <taxon>Pezizomycotina</taxon>
        <taxon>Eurotiomycetes</taxon>
        <taxon>Chaetothyriomycetidae</taxon>
        <taxon>Chaetothyriales</taxon>
        <taxon>Herpotrichiellaceae</taxon>
        <taxon>Exophiala</taxon>
    </lineage>
</organism>
<dbReference type="Gene3D" id="1.10.287.70">
    <property type="match status" value="2"/>
</dbReference>
<keyword evidence="3" id="KW-1133">Transmembrane helix</keyword>
<feature type="transmembrane region" description="Helical" evidence="3">
    <location>
        <begin position="248"/>
        <end position="269"/>
    </location>
</feature>
<feature type="compositionally biased region" description="Gly residues" evidence="2">
    <location>
        <begin position="906"/>
        <end position="915"/>
    </location>
</feature>
<feature type="transmembrane region" description="Helical" evidence="3">
    <location>
        <begin position="87"/>
        <end position="111"/>
    </location>
</feature>
<reference evidence="6 7" key="1">
    <citation type="submission" date="2023-08" db="EMBL/GenBank/DDBJ databases">
        <title>Black Yeasts Isolated from many extreme environments.</title>
        <authorList>
            <person name="Coleine C."/>
            <person name="Stajich J.E."/>
            <person name="Selbmann L."/>
        </authorList>
    </citation>
    <scope>NUCLEOTIDE SEQUENCE [LARGE SCALE GENOMIC DNA]</scope>
    <source>
        <strain evidence="6 7">CCFEE 6328</strain>
    </source>
</reference>
<dbReference type="EMBL" id="JAVRRF010000001">
    <property type="protein sequence ID" value="KAK5068621.1"/>
    <property type="molecule type" value="Genomic_DNA"/>
</dbReference>
<evidence type="ECO:0000256" key="2">
    <source>
        <dbReference type="SAM" id="MobiDB-lite"/>
    </source>
</evidence>
<dbReference type="PANTHER" id="PTHR43794">
    <property type="entry name" value="AMINOHYDROLASE SSNA-RELATED"/>
    <property type="match status" value="1"/>
</dbReference>
<accession>A0ABR0JRN4</accession>
<dbReference type="InterPro" id="IPR011059">
    <property type="entry name" value="Metal-dep_hydrolase_composite"/>
</dbReference>
<keyword evidence="1" id="KW-0378">Hydrolase</keyword>
<feature type="compositionally biased region" description="Polar residues" evidence="2">
    <location>
        <begin position="797"/>
        <end position="817"/>
    </location>
</feature>